<evidence type="ECO:0000256" key="5">
    <source>
        <dbReference type="ARBA" id="ARBA00023054"/>
    </source>
</evidence>
<feature type="region of interest" description="Disordered" evidence="8">
    <location>
        <begin position="1"/>
        <end position="77"/>
    </location>
</feature>
<keyword evidence="5" id="KW-0175">Coiled coil</keyword>
<feature type="compositionally biased region" description="Polar residues" evidence="8">
    <location>
        <begin position="20"/>
        <end position="52"/>
    </location>
</feature>
<evidence type="ECO:0000256" key="8">
    <source>
        <dbReference type="SAM" id="MobiDB-lite"/>
    </source>
</evidence>
<evidence type="ECO:0000256" key="2">
    <source>
        <dbReference type="ARBA" id="ARBA00004370"/>
    </source>
</evidence>
<comment type="subcellular location">
    <subcellularLocation>
        <location evidence="2">Membrane</location>
    </subcellularLocation>
    <subcellularLocation>
        <location evidence="1">Mitochondrion</location>
    </subcellularLocation>
</comment>
<accession>A0AA43TTL4</accession>
<keyword evidence="10" id="KW-1185">Reference proteome</keyword>
<feature type="compositionally biased region" description="Polar residues" evidence="8">
    <location>
        <begin position="109"/>
        <end position="126"/>
    </location>
</feature>
<gene>
    <name evidence="9" type="ORF">OHK93_005542</name>
</gene>
<dbReference type="Pfam" id="PF07798">
    <property type="entry name" value="CCDC90-like"/>
    <property type="match status" value="1"/>
</dbReference>
<dbReference type="AlphaFoldDB" id="A0AA43TTL4"/>
<evidence type="ECO:0000256" key="3">
    <source>
        <dbReference type="ARBA" id="ARBA00022692"/>
    </source>
</evidence>
<evidence type="ECO:0000313" key="10">
    <source>
        <dbReference type="Proteomes" id="UP001161017"/>
    </source>
</evidence>
<proteinExistence type="predicted"/>
<comment type="caution">
    <text evidence="9">The sequence shown here is derived from an EMBL/GenBank/DDBJ whole genome shotgun (WGS) entry which is preliminary data.</text>
</comment>
<keyword evidence="3" id="KW-0812">Transmembrane</keyword>
<keyword evidence="7" id="KW-0472">Membrane</keyword>
<dbReference type="Proteomes" id="UP001161017">
    <property type="component" value="Unassembled WGS sequence"/>
</dbReference>
<reference evidence="9" key="1">
    <citation type="journal article" date="2023" name="Genome Biol. Evol.">
        <title>First Whole Genome Sequence and Flow Cytometry Genome Size Data for the Lichen-Forming Fungus Ramalina farinacea (Ascomycota).</title>
        <authorList>
            <person name="Llewellyn T."/>
            <person name="Mian S."/>
            <person name="Hill R."/>
            <person name="Leitch I.J."/>
            <person name="Gaya E."/>
        </authorList>
    </citation>
    <scope>NUCLEOTIDE SEQUENCE</scope>
    <source>
        <strain evidence="9">LIQ254RAFAR</strain>
    </source>
</reference>
<name>A0AA43TTL4_9LECA</name>
<dbReference type="InterPro" id="IPR024461">
    <property type="entry name" value="CCDC90-like"/>
</dbReference>
<dbReference type="Gene3D" id="1.20.5.340">
    <property type="match status" value="1"/>
</dbReference>
<evidence type="ECO:0000256" key="6">
    <source>
        <dbReference type="ARBA" id="ARBA00023128"/>
    </source>
</evidence>
<evidence type="ECO:0000256" key="7">
    <source>
        <dbReference type="ARBA" id="ARBA00023136"/>
    </source>
</evidence>
<sequence length="229" mass="25355">MSTPRLTFLNPHLFSPARVPTTSLTPKPLGPTQTPFRKAGISTTRPQKQETYPQRYGTAAEPQPPPNMPSNPQEQKSLAGVIEREKAEFSRDAAIKTTLRDPSVRATELNASESRSKQPSAEASSDNKARTAKPLETLMQMGAPELEKPGEHKTPYMQPPPYVRHFDTYTLMKDLHQGGFSEDQSVTTMKAVRGLLAVNLDIAKEGLFSKSDVENVNNTPFYAFPLFPT</sequence>
<evidence type="ECO:0000256" key="1">
    <source>
        <dbReference type="ARBA" id="ARBA00004173"/>
    </source>
</evidence>
<organism evidence="9 10">
    <name type="scientific">Ramalina farinacea</name>
    <dbReference type="NCBI Taxonomy" id="258253"/>
    <lineage>
        <taxon>Eukaryota</taxon>
        <taxon>Fungi</taxon>
        <taxon>Dikarya</taxon>
        <taxon>Ascomycota</taxon>
        <taxon>Pezizomycotina</taxon>
        <taxon>Lecanoromycetes</taxon>
        <taxon>OSLEUM clade</taxon>
        <taxon>Lecanoromycetidae</taxon>
        <taxon>Lecanorales</taxon>
        <taxon>Lecanorineae</taxon>
        <taxon>Ramalinaceae</taxon>
        <taxon>Ramalina</taxon>
    </lineage>
</organism>
<dbReference type="GO" id="GO:0016020">
    <property type="term" value="C:membrane"/>
    <property type="evidence" value="ECO:0007669"/>
    <property type="project" value="UniProtKB-SubCell"/>
</dbReference>
<evidence type="ECO:0000313" key="9">
    <source>
        <dbReference type="EMBL" id="MDI1486315.1"/>
    </source>
</evidence>
<feature type="compositionally biased region" description="Basic and acidic residues" evidence="8">
    <location>
        <begin position="92"/>
        <end position="103"/>
    </location>
</feature>
<dbReference type="EMBL" id="JAPUFD010000003">
    <property type="protein sequence ID" value="MDI1486315.1"/>
    <property type="molecule type" value="Genomic_DNA"/>
</dbReference>
<dbReference type="GO" id="GO:0005739">
    <property type="term" value="C:mitochondrion"/>
    <property type="evidence" value="ECO:0007669"/>
    <property type="project" value="UniProtKB-SubCell"/>
</dbReference>
<keyword evidence="6" id="KW-0496">Mitochondrion</keyword>
<evidence type="ECO:0000256" key="4">
    <source>
        <dbReference type="ARBA" id="ARBA00022989"/>
    </source>
</evidence>
<feature type="region of interest" description="Disordered" evidence="8">
    <location>
        <begin position="92"/>
        <end position="133"/>
    </location>
</feature>
<keyword evidence="4" id="KW-1133">Transmembrane helix</keyword>
<protein>
    <submittedName>
        <fullName evidence="9">Uncharacterized protein</fullName>
    </submittedName>
</protein>